<gene>
    <name evidence="2" type="ORF">QFW81_15900</name>
</gene>
<organism evidence="2 3">
    <name type="scientific">Luteimonas kalidii</name>
    <dbReference type="NCBI Taxonomy" id="3042025"/>
    <lineage>
        <taxon>Bacteria</taxon>
        <taxon>Pseudomonadati</taxon>
        <taxon>Pseudomonadota</taxon>
        <taxon>Gammaproteobacteria</taxon>
        <taxon>Lysobacterales</taxon>
        <taxon>Lysobacteraceae</taxon>
        <taxon>Luteimonas</taxon>
    </lineage>
</organism>
<evidence type="ECO:0000313" key="3">
    <source>
        <dbReference type="Proteomes" id="UP001156873"/>
    </source>
</evidence>
<feature type="compositionally biased region" description="Low complexity" evidence="1">
    <location>
        <begin position="26"/>
        <end position="46"/>
    </location>
</feature>
<evidence type="ECO:0000256" key="1">
    <source>
        <dbReference type="SAM" id="MobiDB-lite"/>
    </source>
</evidence>
<evidence type="ECO:0000313" key="2">
    <source>
        <dbReference type="EMBL" id="MDH5835396.1"/>
    </source>
</evidence>
<sequence length="221" mass="22521">MRLHLSILAASIVALCACSPQRDTDAPASDSAAPAAAAAPAATAPDQPERAVPPATAGQATGSLRVDGPAEGTITFAGFGPAAFGATAEAVRQAWGGDLGDAQPAEPGGCHYLIPQPLGAEGFRTAFMIEGDRFVRIDVRDASVTAPGGANVGMAGDEVRTLYAGRVEEQPHKYDPAGKVLRVTDAGGGEAALVFELDGQGRVDQWRIGVPPQVDYVEGCS</sequence>
<dbReference type="Proteomes" id="UP001156873">
    <property type="component" value="Unassembled WGS sequence"/>
</dbReference>
<comment type="caution">
    <text evidence="2">The sequence shown here is derived from an EMBL/GenBank/DDBJ whole genome shotgun (WGS) entry which is preliminary data.</text>
</comment>
<evidence type="ECO:0008006" key="4">
    <source>
        <dbReference type="Google" id="ProtNLM"/>
    </source>
</evidence>
<dbReference type="PROSITE" id="PS51257">
    <property type="entry name" value="PROKAR_LIPOPROTEIN"/>
    <property type="match status" value="1"/>
</dbReference>
<keyword evidence="3" id="KW-1185">Reference proteome</keyword>
<protein>
    <recommendedName>
        <fullName evidence="4">Lectin</fullName>
    </recommendedName>
</protein>
<proteinExistence type="predicted"/>
<reference evidence="2 3" key="1">
    <citation type="submission" date="2023-04" db="EMBL/GenBank/DDBJ databases">
        <title>Luteimonas sp. M1R5S59.</title>
        <authorList>
            <person name="Sun J.-Q."/>
        </authorList>
    </citation>
    <scope>NUCLEOTIDE SEQUENCE [LARGE SCALE GENOMIC DNA]</scope>
    <source>
        <strain evidence="2 3">M1R5S59</strain>
    </source>
</reference>
<dbReference type="RefSeq" id="WP_280580156.1">
    <property type="nucleotide sequence ID" value="NZ_JARXRO010000020.1"/>
</dbReference>
<name>A0ABT6JYU4_9GAMM</name>
<dbReference type="EMBL" id="JARXRO010000020">
    <property type="protein sequence ID" value="MDH5835396.1"/>
    <property type="molecule type" value="Genomic_DNA"/>
</dbReference>
<feature type="region of interest" description="Disordered" evidence="1">
    <location>
        <begin position="23"/>
        <end position="66"/>
    </location>
</feature>
<accession>A0ABT6JYU4</accession>